<evidence type="ECO:0000256" key="4">
    <source>
        <dbReference type="ARBA" id="ARBA00022490"/>
    </source>
</evidence>
<gene>
    <name evidence="18" type="ORF">BEMITA_LOCUS7671</name>
</gene>
<dbReference type="InterPro" id="IPR013216">
    <property type="entry name" value="Methyltransf_11"/>
</dbReference>
<proteinExistence type="inferred from homology"/>
<dbReference type="GO" id="GO:0005730">
    <property type="term" value="C:nucleolus"/>
    <property type="evidence" value="ECO:0007669"/>
    <property type="project" value="UniProtKB-ARBA"/>
</dbReference>
<evidence type="ECO:0000256" key="1">
    <source>
        <dbReference type="ARBA" id="ARBA00004123"/>
    </source>
</evidence>
<dbReference type="PANTHER" id="PTHR12734">
    <property type="entry name" value="METHYLTRANSFERASE-RELATED"/>
    <property type="match status" value="1"/>
</dbReference>
<dbReference type="Proteomes" id="UP001152759">
    <property type="component" value="Chromosome 4"/>
</dbReference>
<sequence>MFSRTRPEHKAPPDLFYDEKEAQKYTGNSRMIEIQTQMCERAMELMLLPEDEPCFLLDLGCGSGLSGSVLEENGHYWVGVDISRAMLDVAQERETEGDLILGDLGDGLPFRAGAFDGAVSISALQWLCNADKVNHNPQKRLYKFFSSLFACLSRTARAVFQFYPENSKQVELITAQAMKAGFYGGIVIDYPNSTKAKKFFLVLMTGGSAPLPKALGVEESLPQTQAQFTSKREKFKKGNRKNVKSNKEWILEKIERRRKQGKPVREHLSKFTGRSRPTKF</sequence>
<evidence type="ECO:0000256" key="9">
    <source>
        <dbReference type="ARBA" id="ARBA00050374"/>
    </source>
</evidence>
<dbReference type="InterPro" id="IPR022238">
    <property type="entry name" value="Bud23_C"/>
</dbReference>
<dbReference type="EMBL" id="OU963865">
    <property type="protein sequence ID" value="CAH0388782.1"/>
    <property type="molecule type" value="Genomic_DNA"/>
</dbReference>
<dbReference type="InterPro" id="IPR029063">
    <property type="entry name" value="SAM-dependent_MTases_sf"/>
</dbReference>
<keyword evidence="4" id="KW-0963">Cytoplasm</keyword>
<comment type="similarity">
    <text evidence="3">Belongs to the class I-like SAM-binding methyltransferase superfamily. BUD23/WBSCR22 family.</text>
</comment>
<accession>A0A9P0F266</accession>
<keyword evidence="19" id="KW-1185">Reference proteome</keyword>
<evidence type="ECO:0000256" key="10">
    <source>
        <dbReference type="ARBA" id="ARBA00059355"/>
    </source>
</evidence>
<feature type="region of interest" description="Disordered" evidence="15">
    <location>
        <begin position="255"/>
        <end position="280"/>
    </location>
</feature>
<dbReference type="PANTHER" id="PTHR12734:SF0">
    <property type="entry name" value="18S RRNA (GUANINE-N(7))-METHYLTRANSFERASE-RELATED"/>
    <property type="match status" value="1"/>
</dbReference>
<evidence type="ECO:0000259" key="16">
    <source>
        <dbReference type="Pfam" id="PF08241"/>
    </source>
</evidence>
<evidence type="ECO:0000313" key="19">
    <source>
        <dbReference type="Proteomes" id="UP001152759"/>
    </source>
</evidence>
<evidence type="ECO:0000256" key="13">
    <source>
        <dbReference type="ARBA" id="ARBA00075516"/>
    </source>
</evidence>
<dbReference type="CDD" id="cd02440">
    <property type="entry name" value="AdoMet_MTases"/>
    <property type="match status" value="1"/>
</dbReference>
<comment type="subcellular location">
    <subcellularLocation>
        <location evidence="2">Cytoplasm</location>
    </subcellularLocation>
    <subcellularLocation>
        <location evidence="1">Nucleus</location>
    </subcellularLocation>
</comment>
<dbReference type="Gene3D" id="3.40.50.150">
    <property type="entry name" value="Vaccinia Virus protein VP39"/>
    <property type="match status" value="1"/>
</dbReference>
<evidence type="ECO:0000256" key="14">
    <source>
        <dbReference type="ARBA" id="ARBA00081208"/>
    </source>
</evidence>
<dbReference type="GO" id="GO:0070476">
    <property type="term" value="P:rRNA (guanine-N7)-methylation"/>
    <property type="evidence" value="ECO:0007669"/>
    <property type="project" value="InterPro"/>
</dbReference>
<dbReference type="Pfam" id="PF08241">
    <property type="entry name" value="Methyltransf_11"/>
    <property type="match status" value="1"/>
</dbReference>
<evidence type="ECO:0000256" key="6">
    <source>
        <dbReference type="ARBA" id="ARBA00022679"/>
    </source>
</evidence>
<dbReference type="GO" id="GO:0016435">
    <property type="term" value="F:rRNA (guanine) methyltransferase activity"/>
    <property type="evidence" value="ECO:0007669"/>
    <property type="project" value="InterPro"/>
</dbReference>
<evidence type="ECO:0000256" key="3">
    <source>
        <dbReference type="ARBA" id="ARBA00005547"/>
    </source>
</evidence>
<dbReference type="FunFam" id="3.40.50.150:FF:000017">
    <property type="entry name" value="probable 18S rRNA (Guanine-N(7))-methyltransferase"/>
    <property type="match status" value="1"/>
</dbReference>
<dbReference type="OrthoDB" id="2877at2759"/>
<comment type="function">
    <text evidence="10">S-adenosyl-L-methionine-dependent methyltransferase that specifically methylates the N(7) position of a guanine in 18S rRNA. Requires the methyltransferase adapter protein TRM112 for full rRNA methyltransferase activity. Involved in the pre-rRNA processing steps leading to small-subunit rRNA production independently of its RNA-modifying catalytic activity. Important for biogenesis end export of the 40S ribosomal subunit independent on its methyltransferase activity. Locus-specific steroid receptor coactivator. Potentiates transactivation by glucocorticoid (NR3C1), mineralocorticoid (NR3C2), androgen (AR) and progesterone (PGR) receptors. Required for the maintenance of open chromatin at the TSC22D3/GILZ locus to facilitate NR3C1 loading on the response elements. Required for maintenance of dimethylation on histone H3 'Lys-79' (H3K79me2), although direct histone methyltransferase activity is not observed in vitro.</text>
</comment>
<keyword evidence="5" id="KW-0489">Methyltransferase</keyword>
<dbReference type="KEGG" id="btab:109035870"/>
<feature type="domain" description="18S rRNA (guanine(1575)-N(7))-methyltransferase Bud23 C-terminal" evidence="17">
    <location>
        <begin position="203"/>
        <end position="277"/>
    </location>
</feature>
<keyword evidence="8" id="KW-0539">Nucleus</keyword>
<evidence type="ECO:0000256" key="2">
    <source>
        <dbReference type="ARBA" id="ARBA00004496"/>
    </source>
</evidence>
<keyword evidence="6" id="KW-0808">Transferase</keyword>
<dbReference type="InterPro" id="IPR039769">
    <property type="entry name" value="Bud23-like"/>
</dbReference>
<dbReference type="SUPFAM" id="SSF53335">
    <property type="entry name" value="S-adenosyl-L-methionine-dependent methyltransferases"/>
    <property type="match status" value="1"/>
</dbReference>
<dbReference type="GO" id="GO:0005737">
    <property type="term" value="C:cytoplasm"/>
    <property type="evidence" value="ECO:0007669"/>
    <property type="project" value="UniProtKB-SubCell"/>
</dbReference>
<evidence type="ECO:0000256" key="12">
    <source>
        <dbReference type="ARBA" id="ARBA00074415"/>
    </source>
</evidence>
<name>A0A9P0F266_BEMTA</name>
<feature type="domain" description="Methyltransferase type 11" evidence="16">
    <location>
        <begin position="57"/>
        <end position="132"/>
    </location>
</feature>
<evidence type="ECO:0000259" key="17">
    <source>
        <dbReference type="Pfam" id="PF12589"/>
    </source>
</evidence>
<dbReference type="AlphaFoldDB" id="A0A9P0F266"/>
<evidence type="ECO:0000256" key="7">
    <source>
        <dbReference type="ARBA" id="ARBA00022691"/>
    </source>
</evidence>
<reference evidence="18" key="1">
    <citation type="submission" date="2021-12" db="EMBL/GenBank/DDBJ databases">
        <authorList>
            <person name="King R."/>
        </authorList>
    </citation>
    <scope>NUCLEOTIDE SEQUENCE</scope>
</reference>
<evidence type="ECO:0000256" key="8">
    <source>
        <dbReference type="ARBA" id="ARBA00023242"/>
    </source>
</evidence>
<evidence type="ECO:0000256" key="15">
    <source>
        <dbReference type="SAM" id="MobiDB-lite"/>
    </source>
</evidence>
<keyword evidence="7" id="KW-0949">S-adenosyl-L-methionine</keyword>
<evidence type="ECO:0000313" key="18">
    <source>
        <dbReference type="EMBL" id="CAH0388782.1"/>
    </source>
</evidence>
<protein>
    <recommendedName>
        <fullName evidence="12">18S rRNA (guanine-N(7))-methyltransferase</fullName>
    </recommendedName>
    <alternativeName>
        <fullName evidence="14">Bud site selection protein 23 homolog</fullName>
    </alternativeName>
    <alternativeName>
        <fullName evidence="13">rRNA methyltransferase and ribosome maturation factor</fullName>
    </alternativeName>
</protein>
<comment type="catalytic activity">
    <reaction evidence="9">
        <text>a guanosine in 18S rRNA + S-adenosyl-L-methionine = an N(7)-methylguanosine in 18S rRNA + S-adenosyl-L-homocysteine</text>
        <dbReference type="Rhea" id="RHEA:54584"/>
        <dbReference type="Rhea" id="RHEA-COMP:13937"/>
        <dbReference type="Rhea" id="RHEA-COMP:13938"/>
        <dbReference type="ChEBI" id="CHEBI:57856"/>
        <dbReference type="ChEBI" id="CHEBI:59789"/>
        <dbReference type="ChEBI" id="CHEBI:74269"/>
        <dbReference type="ChEBI" id="CHEBI:74480"/>
    </reaction>
</comment>
<evidence type="ECO:0000256" key="5">
    <source>
        <dbReference type="ARBA" id="ARBA00022603"/>
    </source>
</evidence>
<evidence type="ECO:0000256" key="11">
    <source>
        <dbReference type="ARBA" id="ARBA00064164"/>
    </source>
</evidence>
<organism evidence="18 19">
    <name type="scientific">Bemisia tabaci</name>
    <name type="common">Sweetpotato whitefly</name>
    <name type="synonym">Aleurodes tabaci</name>
    <dbReference type="NCBI Taxonomy" id="7038"/>
    <lineage>
        <taxon>Eukaryota</taxon>
        <taxon>Metazoa</taxon>
        <taxon>Ecdysozoa</taxon>
        <taxon>Arthropoda</taxon>
        <taxon>Hexapoda</taxon>
        <taxon>Insecta</taxon>
        <taxon>Pterygota</taxon>
        <taxon>Neoptera</taxon>
        <taxon>Paraneoptera</taxon>
        <taxon>Hemiptera</taxon>
        <taxon>Sternorrhyncha</taxon>
        <taxon>Aleyrodoidea</taxon>
        <taxon>Aleyrodidae</taxon>
        <taxon>Aleyrodinae</taxon>
        <taxon>Bemisia</taxon>
    </lineage>
</organism>
<comment type="subunit">
    <text evidence="11">Heterodimer with TRMT112; this heterodimerization is necessary for the metabolic stability and activity of the catalytic subunit BUD23. Interacts with GRIP1.</text>
</comment>
<dbReference type="Pfam" id="PF12589">
    <property type="entry name" value="WBS_methylT"/>
    <property type="match status" value="1"/>
</dbReference>